<protein>
    <recommendedName>
        <fullName evidence="3">DUF5069 domain-containing protein</fullName>
    </recommendedName>
</protein>
<dbReference type="Proteomes" id="UP001139409">
    <property type="component" value="Unassembled WGS sequence"/>
</dbReference>
<evidence type="ECO:0000313" key="1">
    <source>
        <dbReference type="EMBL" id="MCA6073585.1"/>
    </source>
</evidence>
<evidence type="ECO:0008006" key="3">
    <source>
        <dbReference type="Google" id="ProtNLM"/>
    </source>
</evidence>
<evidence type="ECO:0000313" key="2">
    <source>
        <dbReference type="Proteomes" id="UP001139409"/>
    </source>
</evidence>
<dbReference type="EMBL" id="JAIXNE010000001">
    <property type="protein sequence ID" value="MCA6073585.1"/>
    <property type="molecule type" value="Genomic_DNA"/>
</dbReference>
<comment type="caution">
    <text evidence="1">The sequence shown here is derived from an EMBL/GenBank/DDBJ whole genome shotgun (WGS) entry which is preliminary data.</text>
</comment>
<reference evidence="1" key="1">
    <citation type="submission" date="2021-09" db="EMBL/GenBank/DDBJ databases">
        <title>Fulvivirga sp. isolated from coastal sediment.</title>
        <authorList>
            <person name="Yu H."/>
        </authorList>
    </citation>
    <scope>NUCLEOTIDE SEQUENCE</scope>
    <source>
        <strain evidence="1">1062</strain>
    </source>
</reference>
<organism evidence="1 2">
    <name type="scientific">Fulvivirga sedimenti</name>
    <dbReference type="NCBI Taxonomy" id="2879465"/>
    <lineage>
        <taxon>Bacteria</taxon>
        <taxon>Pseudomonadati</taxon>
        <taxon>Bacteroidota</taxon>
        <taxon>Cytophagia</taxon>
        <taxon>Cytophagales</taxon>
        <taxon>Fulvivirgaceae</taxon>
        <taxon>Fulvivirga</taxon>
    </lineage>
</organism>
<proteinExistence type="predicted"/>
<dbReference type="RefSeq" id="WP_225696700.1">
    <property type="nucleotide sequence ID" value="NZ_JAIXNE010000001.1"/>
</dbReference>
<accession>A0A9X1HM81</accession>
<name>A0A9X1HM81_9BACT</name>
<gene>
    <name evidence="1" type="ORF">LDX50_01840</name>
</gene>
<keyword evidence="2" id="KW-1185">Reference proteome</keyword>
<sequence length="158" mass="17985">MAKPTPSLIQALRATAGKLAKSSQYQWGHMGSCNCGHLAQELTRLKPSEIHQRAMEKYGDWNEQLNDYCPTSGLLMDDLITQMLEAGLDTDDLKHLEKLSDTEVLRSLPPHQRFLKHNVRDHVVLYLNAWAAMLETKWADQQPLNALFQTEKKVTVES</sequence>
<dbReference type="AlphaFoldDB" id="A0A9X1HM81"/>